<accession>A0AAE0NWF8</accession>
<gene>
    <name evidence="2" type="ORF">B0T20DRAFT_425098</name>
</gene>
<evidence type="ECO:0000313" key="2">
    <source>
        <dbReference type="EMBL" id="KAK3389008.1"/>
    </source>
</evidence>
<protein>
    <submittedName>
        <fullName evidence="2">Amidase signature domain-containing protein</fullName>
    </submittedName>
</protein>
<feature type="domain" description="Amidase" evidence="1">
    <location>
        <begin position="76"/>
        <end position="538"/>
    </location>
</feature>
<evidence type="ECO:0000313" key="3">
    <source>
        <dbReference type="Proteomes" id="UP001281003"/>
    </source>
</evidence>
<dbReference type="InterPro" id="IPR036928">
    <property type="entry name" value="AS_sf"/>
</dbReference>
<dbReference type="EMBL" id="JAUTDP010000014">
    <property type="protein sequence ID" value="KAK3389008.1"/>
    <property type="molecule type" value="Genomic_DNA"/>
</dbReference>
<name>A0AAE0NWF8_SORBR</name>
<dbReference type="Pfam" id="PF01425">
    <property type="entry name" value="Amidase"/>
    <property type="match status" value="1"/>
</dbReference>
<keyword evidence="3" id="KW-1185">Reference proteome</keyword>
<reference evidence="2" key="2">
    <citation type="submission" date="2023-07" db="EMBL/GenBank/DDBJ databases">
        <authorList>
            <consortium name="Lawrence Berkeley National Laboratory"/>
            <person name="Haridas S."/>
            <person name="Hensen N."/>
            <person name="Bonometti L."/>
            <person name="Westerberg I."/>
            <person name="Brannstrom I.O."/>
            <person name="Guillou S."/>
            <person name="Cros-Aarteil S."/>
            <person name="Calhoun S."/>
            <person name="Kuo A."/>
            <person name="Mondo S."/>
            <person name="Pangilinan J."/>
            <person name="Riley R."/>
            <person name="LaButti K."/>
            <person name="Andreopoulos B."/>
            <person name="Lipzen A."/>
            <person name="Chen C."/>
            <person name="Yanf M."/>
            <person name="Daum C."/>
            <person name="Ng V."/>
            <person name="Clum A."/>
            <person name="Steindorff A."/>
            <person name="Ohm R."/>
            <person name="Martin F."/>
            <person name="Silar P."/>
            <person name="Natvig D."/>
            <person name="Lalanne C."/>
            <person name="Gautier V."/>
            <person name="Ament-velasquez S.L."/>
            <person name="Kruys A."/>
            <person name="Hutchinson M.I."/>
            <person name="Powell A.J."/>
            <person name="Barry K."/>
            <person name="Miller A.N."/>
            <person name="Grigoriev I.V."/>
            <person name="Debuchy R."/>
            <person name="Gladieux P."/>
            <person name="Thoren M.H."/>
            <person name="Johannesson H."/>
        </authorList>
    </citation>
    <scope>NUCLEOTIDE SEQUENCE</scope>
    <source>
        <strain evidence="2">FGSC 1904</strain>
    </source>
</reference>
<organism evidence="2 3">
    <name type="scientific">Sordaria brevicollis</name>
    <dbReference type="NCBI Taxonomy" id="83679"/>
    <lineage>
        <taxon>Eukaryota</taxon>
        <taxon>Fungi</taxon>
        <taxon>Dikarya</taxon>
        <taxon>Ascomycota</taxon>
        <taxon>Pezizomycotina</taxon>
        <taxon>Sordariomycetes</taxon>
        <taxon>Sordariomycetidae</taxon>
        <taxon>Sordariales</taxon>
        <taxon>Sordariaceae</taxon>
        <taxon>Sordaria</taxon>
    </lineage>
</organism>
<dbReference type="PANTHER" id="PTHR42678:SF5">
    <property type="entry name" value="GLUTAMYL-TRNA(GLN) AMIDOTRANSFERASE SUBUNIT A"/>
    <property type="match status" value="1"/>
</dbReference>
<dbReference type="InterPro" id="IPR023631">
    <property type="entry name" value="Amidase_dom"/>
</dbReference>
<dbReference type="Proteomes" id="UP001281003">
    <property type="component" value="Unassembled WGS sequence"/>
</dbReference>
<dbReference type="SUPFAM" id="SSF75304">
    <property type="entry name" value="Amidase signature (AS) enzymes"/>
    <property type="match status" value="1"/>
</dbReference>
<dbReference type="AlphaFoldDB" id="A0AAE0NWF8"/>
<dbReference type="PANTHER" id="PTHR42678">
    <property type="entry name" value="AMIDASE"/>
    <property type="match status" value="1"/>
</dbReference>
<sequence length="592" mass="62833">MLLFLRDGGPRSVLGQAALLSLLSTSTTSALNPQDLATTNILQTSLGPQPTFDIREATISSIHNALFSGLTTCHSLVSSYLARIEAFNPSLHAVLSLNPNALDLASAIDEQLSLNNASSISHKPLLCIPVLLKDNFDTSEMPTTGGSLSLAHNTPVKDAPTVTAFKQAGAIILGKTNLHEFALEGISVSSLGGQAVNPYDSTRTPGGSSGGTGAAIAANFAVLGTGTDTVNSLRSPASANSLWSFRPTRGLISREGVIPVGWTQDVVGGMARTVEDLAVMMTVMSSTVPEGGDNTTALVPPGMKGVDYRKALYSFEEGKLKGLRLGVLNGFWNHTAGLETDPVNEVMSNTLERLKEAGVELVNITDPVYDALEIAARLDVQTWEFREGLDAYLSSTTYEGNDTIGPRSFVDIYTSDNNKTNFLVLPSQYNYIRNAFNRSTSSPEYFVRQHGISNLQTHLFQTFSANDIDAIIYPEQKNLVVKIGSPSQSGRNGILAALTGSPVITLPVGFSEATEEAPVGVPVGMEILGRKWSDGKLLGIAKYVGEVLGPVRKMPTTGGLGKLVEVKGYEKVPEVKGVDGGNIPGVYPLGTY</sequence>
<reference evidence="2" key="1">
    <citation type="journal article" date="2023" name="Mol. Phylogenet. Evol.">
        <title>Genome-scale phylogeny and comparative genomics of the fungal order Sordariales.</title>
        <authorList>
            <person name="Hensen N."/>
            <person name="Bonometti L."/>
            <person name="Westerberg I."/>
            <person name="Brannstrom I.O."/>
            <person name="Guillou S."/>
            <person name="Cros-Aarteil S."/>
            <person name="Calhoun S."/>
            <person name="Haridas S."/>
            <person name="Kuo A."/>
            <person name="Mondo S."/>
            <person name="Pangilinan J."/>
            <person name="Riley R."/>
            <person name="LaButti K."/>
            <person name="Andreopoulos B."/>
            <person name="Lipzen A."/>
            <person name="Chen C."/>
            <person name="Yan M."/>
            <person name="Daum C."/>
            <person name="Ng V."/>
            <person name="Clum A."/>
            <person name="Steindorff A."/>
            <person name="Ohm R.A."/>
            <person name="Martin F."/>
            <person name="Silar P."/>
            <person name="Natvig D.O."/>
            <person name="Lalanne C."/>
            <person name="Gautier V."/>
            <person name="Ament-Velasquez S.L."/>
            <person name="Kruys A."/>
            <person name="Hutchinson M.I."/>
            <person name="Powell A.J."/>
            <person name="Barry K."/>
            <person name="Miller A.N."/>
            <person name="Grigoriev I.V."/>
            <person name="Debuchy R."/>
            <person name="Gladieux P."/>
            <person name="Hiltunen Thoren M."/>
            <person name="Johannesson H."/>
        </authorList>
    </citation>
    <scope>NUCLEOTIDE SEQUENCE</scope>
    <source>
        <strain evidence="2">FGSC 1904</strain>
    </source>
</reference>
<comment type="caution">
    <text evidence="2">The sequence shown here is derived from an EMBL/GenBank/DDBJ whole genome shotgun (WGS) entry which is preliminary data.</text>
</comment>
<dbReference type="Gene3D" id="3.90.1300.10">
    <property type="entry name" value="Amidase signature (AS) domain"/>
    <property type="match status" value="1"/>
</dbReference>
<proteinExistence type="predicted"/>
<evidence type="ECO:0000259" key="1">
    <source>
        <dbReference type="Pfam" id="PF01425"/>
    </source>
</evidence>